<organism evidence="1 2">
    <name type="scientific">Streptomyces gamaensis</name>
    <dbReference type="NCBI Taxonomy" id="1763542"/>
    <lineage>
        <taxon>Bacteria</taxon>
        <taxon>Bacillati</taxon>
        <taxon>Actinomycetota</taxon>
        <taxon>Actinomycetes</taxon>
        <taxon>Kitasatosporales</taxon>
        <taxon>Streptomycetaceae</taxon>
        <taxon>Streptomyces</taxon>
    </lineage>
</organism>
<reference evidence="2" key="1">
    <citation type="journal article" date="2019" name="Int. J. Syst. Evol. Microbiol.">
        <title>The Global Catalogue of Microorganisms (GCM) 10K type strain sequencing project: providing services to taxonomists for standard genome sequencing and annotation.</title>
        <authorList>
            <consortium name="The Broad Institute Genomics Platform"/>
            <consortium name="The Broad Institute Genome Sequencing Center for Infectious Disease"/>
            <person name="Wu L."/>
            <person name="Ma J."/>
        </authorList>
    </citation>
    <scope>NUCLEOTIDE SEQUENCE [LARGE SCALE GENOMIC DNA]</scope>
    <source>
        <strain evidence="2">CGMCC 4.7304</strain>
    </source>
</reference>
<dbReference type="EMBL" id="JBHSPB010000021">
    <property type="protein sequence ID" value="MFC5723913.1"/>
    <property type="molecule type" value="Genomic_DNA"/>
</dbReference>
<evidence type="ECO:0000313" key="1">
    <source>
        <dbReference type="EMBL" id="MFC5723913.1"/>
    </source>
</evidence>
<gene>
    <name evidence="1" type="ORF">ACFP1Z_27485</name>
</gene>
<dbReference type="Pfam" id="PF09234">
    <property type="entry name" value="DUF1963"/>
    <property type="match status" value="1"/>
</dbReference>
<dbReference type="Gene3D" id="2.30.320.10">
    <property type="entry name" value="YwqG-like"/>
    <property type="match status" value="1"/>
</dbReference>
<name>A0ABW0Z7J8_9ACTN</name>
<comment type="caution">
    <text evidence="1">The sequence shown here is derived from an EMBL/GenBank/DDBJ whole genome shotgun (WGS) entry which is preliminary data.</text>
</comment>
<dbReference type="InterPro" id="IPR015315">
    <property type="entry name" value="DUF1963"/>
</dbReference>
<evidence type="ECO:0000313" key="2">
    <source>
        <dbReference type="Proteomes" id="UP001596083"/>
    </source>
</evidence>
<dbReference type="InterPro" id="IPR035948">
    <property type="entry name" value="YwqG-like_sf"/>
</dbReference>
<dbReference type="RefSeq" id="WP_390320333.1">
    <property type="nucleotide sequence ID" value="NZ_JBHSPB010000021.1"/>
</dbReference>
<sequence>MTEIHRGDCGALYWLIRSRDLAERRFDRAVVTLQCG</sequence>
<proteinExistence type="predicted"/>
<dbReference type="Proteomes" id="UP001596083">
    <property type="component" value="Unassembled WGS sequence"/>
</dbReference>
<dbReference type="SUPFAM" id="SSF103032">
    <property type="entry name" value="Hypothetical protein YwqG"/>
    <property type="match status" value="1"/>
</dbReference>
<protein>
    <submittedName>
        <fullName evidence="1">DUF1963 domain-containing protein</fullName>
    </submittedName>
</protein>
<keyword evidence="2" id="KW-1185">Reference proteome</keyword>
<accession>A0ABW0Z7J8</accession>